<dbReference type="Proteomes" id="UP000275368">
    <property type="component" value="Chromosome"/>
</dbReference>
<dbReference type="OrthoDB" id="2418506at2"/>
<proteinExistence type="predicted"/>
<keyword evidence="2" id="KW-1185">Reference proteome</keyword>
<dbReference type="KEGG" id="pbk:Back11_11510"/>
<evidence type="ECO:0000313" key="2">
    <source>
        <dbReference type="Proteomes" id="UP000275368"/>
    </source>
</evidence>
<evidence type="ECO:0000313" key="1">
    <source>
        <dbReference type="EMBL" id="BBH19806.1"/>
    </source>
</evidence>
<name>A0A3G9INC0_9BACL</name>
<dbReference type="EMBL" id="AP019308">
    <property type="protein sequence ID" value="BBH19806.1"/>
    <property type="molecule type" value="Genomic_DNA"/>
</dbReference>
<gene>
    <name evidence="1" type="ORF">Back11_11510</name>
</gene>
<accession>A0A3G9INC0</accession>
<protein>
    <submittedName>
        <fullName evidence="1">Uncharacterized protein</fullName>
    </submittedName>
</protein>
<reference evidence="1 2" key="1">
    <citation type="submission" date="2018-11" db="EMBL/GenBank/DDBJ databases">
        <title>Complete genome sequence of Paenibacillus baekrokdamisoli strain KCTC 33723.</title>
        <authorList>
            <person name="Kang S.W."/>
            <person name="Lee K.C."/>
            <person name="Kim K.K."/>
            <person name="Kim J.S."/>
            <person name="Kim D.S."/>
            <person name="Ko S.H."/>
            <person name="Yang S.H."/>
            <person name="Lee J.S."/>
        </authorList>
    </citation>
    <scope>NUCLEOTIDE SEQUENCE [LARGE SCALE GENOMIC DNA]</scope>
    <source>
        <strain evidence="1 2">KCTC 33723</strain>
    </source>
</reference>
<dbReference type="RefSeq" id="WP_125654419.1">
    <property type="nucleotide sequence ID" value="NZ_AP019308.1"/>
</dbReference>
<dbReference type="AlphaFoldDB" id="A0A3G9INC0"/>
<organism evidence="1 2">
    <name type="scientific">Paenibacillus baekrokdamisoli</name>
    <dbReference type="NCBI Taxonomy" id="1712516"/>
    <lineage>
        <taxon>Bacteria</taxon>
        <taxon>Bacillati</taxon>
        <taxon>Bacillota</taxon>
        <taxon>Bacilli</taxon>
        <taxon>Bacillales</taxon>
        <taxon>Paenibacillaceae</taxon>
        <taxon>Paenibacillus</taxon>
    </lineage>
</organism>
<sequence length="164" mass="18978">MINPYDFYITPDEYTRAAKNGVSAVRVAQRVRALGWSKEKAITTPSRVKKDRSHWRKVAEANGIGGPTFYDRLRRGWTEERAAKEPLCSPERQVEFAAQARKTVQVYSDEIINLRKANGINRQTFHYRTRVMKWSPERAASEPVMSRQQVGRLGAQRLRSQRVE</sequence>